<feature type="non-terminal residue" evidence="2">
    <location>
        <position position="351"/>
    </location>
</feature>
<protein>
    <submittedName>
        <fullName evidence="2">Uncharacterized protein</fullName>
    </submittedName>
</protein>
<name>A0ABN9WZV5_9DINO</name>
<proteinExistence type="predicted"/>
<feature type="region of interest" description="Disordered" evidence="1">
    <location>
        <begin position="214"/>
        <end position="276"/>
    </location>
</feature>
<feature type="compositionally biased region" description="Low complexity" evidence="1">
    <location>
        <begin position="316"/>
        <end position="339"/>
    </location>
</feature>
<dbReference type="Proteomes" id="UP001189429">
    <property type="component" value="Unassembled WGS sequence"/>
</dbReference>
<feature type="compositionally biased region" description="Basic and acidic residues" evidence="1">
    <location>
        <begin position="244"/>
        <end position="256"/>
    </location>
</feature>
<evidence type="ECO:0000313" key="2">
    <source>
        <dbReference type="EMBL" id="CAK0890973.1"/>
    </source>
</evidence>
<keyword evidence="3" id="KW-1185">Reference proteome</keyword>
<reference evidence="2" key="1">
    <citation type="submission" date="2023-10" db="EMBL/GenBank/DDBJ databases">
        <authorList>
            <person name="Chen Y."/>
            <person name="Shah S."/>
            <person name="Dougan E. K."/>
            <person name="Thang M."/>
            <person name="Chan C."/>
        </authorList>
    </citation>
    <scope>NUCLEOTIDE SEQUENCE [LARGE SCALE GENOMIC DNA]</scope>
</reference>
<sequence length="351" mass="35399">MRADGCWPIEGRGSAAARLRQAERAVAAGCLAHPCGGPVGEHVAAVLIARAREAAGGHARKRPSAVVLKADGARATGRLMEPSAGPVREEVRHRFWLLPLAKRFDDTALKVAGASSLPNISALAPLGTYCMRSAPRHVATPPLAGRRDCAQVAAKLPVSSSTTLGLPPPMRRFMAPSATEPTPNGLRRARNGVGGAATAVVPCTLLLFSQHASSTPNTTVSAPPGLGRASSSVAALPAGASTEKTTESRPPGEGRAKSASAGTTSPPRALKSTLSVPPGACRGAAWTSAAAAAAPAPKDELWVVHSAPSAPRLSVEAPPGHGRARAAPPAASASTAESTLPREGRTGASAA</sequence>
<gene>
    <name evidence="2" type="ORF">PCOR1329_LOCUS71045</name>
</gene>
<comment type="caution">
    <text evidence="2">The sequence shown here is derived from an EMBL/GenBank/DDBJ whole genome shotgun (WGS) entry which is preliminary data.</text>
</comment>
<dbReference type="EMBL" id="CAUYUJ010019408">
    <property type="protein sequence ID" value="CAK0890973.1"/>
    <property type="molecule type" value="Genomic_DNA"/>
</dbReference>
<accession>A0ABN9WZV5</accession>
<feature type="region of interest" description="Disordered" evidence="1">
    <location>
        <begin position="311"/>
        <end position="351"/>
    </location>
</feature>
<organism evidence="2 3">
    <name type="scientific">Prorocentrum cordatum</name>
    <dbReference type="NCBI Taxonomy" id="2364126"/>
    <lineage>
        <taxon>Eukaryota</taxon>
        <taxon>Sar</taxon>
        <taxon>Alveolata</taxon>
        <taxon>Dinophyceae</taxon>
        <taxon>Prorocentrales</taxon>
        <taxon>Prorocentraceae</taxon>
        <taxon>Prorocentrum</taxon>
    </lineage>
</organism>
<feature type="region of interest" description="Disordered" evidence="1">
    <location>
        <begin position="160"/>
        <end position="190"/>
    </location>
</feature>
<evidence type="ECO:0000313" key="3">
    <source>
        <dbReference type="Proteomes" id="UP001189429"/>
    </source>
</evidence>
<evidence type="ECO:0000256" key="1">
    <source>
        <dbReference type="SAM" id="MobiDB-lite"/>
    </source>
</evidence>